<evidence type="ECO:0000313" key="13">
    <source>
        <dbReference type="EMBL" id="KAA9033688.1"/>
    </source>
</evidence>
<feature type="active site" description="Proton acceptor" evidence="9 10">
    <location>
        <position position="25"/>
    </location>
</feature>
<comment type="catalytic activity">
    <reaction evidence="1 9">
        <text>3-dehydroquinate = 3-dehydroshikimate + H2O</text>
        <dbReference type="Rhea" id="RHEA:21096"/>
        <dbReference type="ChEBI" id="CHEBI:15377"/>
        <dbReference type="ChEBI" id="CHEBI:16630"/>
        <dbReference type="ChEBI" id="CHEBI:32364"/>
        <dbReference type="EC" id="4.2.1.10"/>
    </reaction>
</comment>
<evidence type="ECO:0000256" key="4">
    <source>
        <dbReference type="ARBA" id="ARBA00011037"/>
    </source>
</evidence>
<evidence type="ECO:0000313" key="12">
    <source>
        <dbReference type="EMBL" id="KAA9021326.1"/>
    </source>
</evidence>
<keyword evidence="7 9" id="KW-0057">Aromatic amino acid biosynthesis</keyword>
<evidence type="ECO:0000256" key="9">
    <source>
        <dbReference type="HAMAP-Rule" id="MF_00169"/>
    </source>
</evidence>
<dbReference type="AlphaFoldDB" id="A0A5J5I9S7"/>
<dbReference type="PANTHER" id="PTHR21272">
    <property type="entry name" value="CATABOLIC 3-DEHYDROQUINASE"/>
    <property type="match status" value="1"/>
</dbReference>
<dbReference type="EMBL" id="VYQA01000001">
    <property type="protein sequence ID" value="KAA9033688.1"/>
    <property type="molecule type" value="Genomic_DNA"/>
</dbReference>
<evidence type="ECO:0000256" key="6">
    <source>
        <dbReference type="ARBA" id="ARBA00012060"/>
    </source>
</evidence>
<feature type="binding site" evidence="9">
    <location>
        <position position="114"/>
    </location>
    <ligand>
        <name>substrate</name>
    </ligand>
</feature>
<evidence type="ECO:0000313" key="15">
    <source>
        <dbReference type="Proteomes" id="UP000326364"/>
    </source>
</evidence>
<comment type="subunit">
    <text evidence="5 9">Homododecamer.</text>
</comment>
<keyword evidence="15" id="KW-1185">Reference proteome</keyword>
<dbReference type="GO" id="GO:0008652">
    <property type="term" value="P:amino acid biosynthetic process"/>
    <property type="evidence" value="ECO:0007669"/>
    <property type="project" value="UniProtKB-KW"/>
</dbReference>
<comment type="pathway">
    <text evidence="3 9">Metabolic intermediate biosynthesis; chorismate biosynthesis; chorismate from D-erythrose 4-phosphate and phosphoenolpyruvate: step 3/7.</text>
</comment>
<evidence type="ECO:0000313" key="14">
    <source>
        <dbReference type="Proteomes" id="UP000325933"/>
    </source>
</evidence>
<evidence type="ECO:0000256" key="10">
    <source>
        <dbReference type="PIRSR" id="PIRSR001399-1"/>
    </source>
</evidence>
<comment type="similarity">
    <text evidence="4 9">Belongs to the type-II 3-dehydroquinase family.</text>
</comment>
<dbReference type="RefSeq" id="WP_120253158.1">
    <property type="nucleotide sequence ID" value="NZ_VYPZ01000001.1"/>
</dbReference>
<dbReference type="GO" id="GO:0003855">
    <property type="term" value="F:3-dehydroquinate dehydratase activity"/>
    <property type="evidence" value="ECO:0007669"/>
    <property type="project" value="UniProtKB-UniRule"/>
</dbReference>
<dbReference type="Proteomes" id="UP000325933">
    <property type="component" value="Unassembled WGS sequence"/>
</dbReference>
<dbReference type="NCBIfam" id="NF003807">
    <property type="entry name" value="PRK05395.1-4"/>
    <property type="match status" value="1"/>
</dbReference>
<evidence type="ECO:0000256" key="8">
    <source>
        <dbReference type="ARBA" id="ARBA00023239"/>
    </source>
</evidence>
<dbReference type="NCBIfam" id="NF003805">
    <property type="entry name" value="PRK05395.1-2"/>
    <property type="match status" value="1"/>
</dbReference>
<dbReference type="CDD" id="cd00466">
    <property type="entry name" value="DHQase_II"/>
    <property type="match status" value="1"/>
</dbReference>
<sequence length="152" mass="17051">MGQRDIYILNGPNLDHLGVREPHIYGFETLADVEAACRREAEGWDVNLIFRQTNAEHEMVGWLHEARVGAMGIVLNPAAFSYAGYAMLDALKMCDCPIVEVHISNIHRRDEEWRTRSIVTRTATAIVSGMGTDGYALAVRHLLYLGQRRNAA</sequence>
<evidence type="ECO:0000256" key="11">
    <source>
        <dbReference type="PIRSR" id="PIRSR001399-3"/>
    </source>
</evidence>
<comment type="caution">
    <text evidence="13">The sequence shown here is derived from an EMBL/GenBank/DDBJ whole genome shotgun (WGS) entry which is preliminary data.</text>
</comment>
<dbReference type="GO" id="GO:0009423">
    <property type="term" value="P:chorismate biosynthetic process"/>
    <property type="evidence" value="ECO:0007669"/>
    <property type="project" value="UniProtKB-UniRule"/>
</dbReference>
<name>A0A5J5I9S7_9SPHN</name>
<dbReference type="HAMAP" id="MF_00169">
    <property type="entry name" value="AroQ"/>
    <property type="match status" value="1"/>
</dbReference>
<dbReference type="Gene3D" id="3.40.50.9100">
    <property type="entry name" value="Dehydroquinase, class II"/>
    <property type="match status" value="1"/>
</dbReference>
<keyword evidence="9" id="KW-0028">Amino-acid biosynthesis</keyword>
<dbReference type="GO" id="GO:0009073">
    <property type="term" value="P:aromatic amino acid family biosynthetic process"/>
    <property type="evidence" value="ECO:0007669"/>
    <property type="project" value="UniProtKB-KW"/>
</dbReference>
<keyword evidence="8 9" id="KW-0456">Lyase</keyword>
<evidence type="ECO:0000256" key="5">
    <source>
        <dbReference type="ARBA" id="ARBA00011193"/>
    </source>
</evidence>
<evidence type="ECO:0000256" key="2">
    <source>
        <dbReference type="ARBA" id="ARBA00003924"/>
    </source>
</evidence>
<protein>
    <recommendedName>
        <fullName evidence="6 9">3-dehydroquinate dehydratase</fullName>
        <shortName evidence="9">3-dehydroquinase</shortName>
        <ecNumber evidence="6 9">4.2.1.10</ecNumber>
    </recommendedName>
    <alternativeName>
        <fullName evidence="9">Type II DHQase</fullName>
    </alternativeName>
</protein>
<proteinExistence type="inferred from homology"/>
<evidence type="ECO:0000256" key="3">
    <source>
        <dbReference type="ARBA" id="ARBA00004902"/>
    </source>
</evidence>
<feature type="site" description="Transition state stabilizer" evidence="9 11">
    <location>
        <position position="20"/>
    </location>
</feature>
<dbReference type="UniPathway" id="UPA00053">
    <property type="reaction ID" value="UER00086"/>
</dbReference>
<dbReference type="NCBIfam" id="NF003806">
    <property type="entry name" value="PRK05395.1-3"/>
    <property type="match status" value="1"/>
</dbReference>
<feature type="binding site" evidence="9">
    <location>
        <begin position="103"/>
        <end position="104"/>
    </location>
    <ligand>
        <name>substrate</name>
    </ligand>
</feature>
<dbReference type="PIRSF" id="PIRSF001399">
    <property type="entry name" value="DHquinase_II"/>
    <property type="match status" value="1"/>
</dbReference>
<dbReference type="PROSITE" id="PS01029">
    <property type="entry name" value="DEHYDROQUINASE_II"/>
    <property type="match status" value="1"/>
</dbReference>
<reference evidence="14 15" key="1">
    <citation type="submission" date="2019-09" db="EMBL/GenBank/DDBJ databases">
        <authorList>
            <person name="Feng G."/>
        </authorList>
    </citation>
    <scope>NUCLEOTIDE SEQUENCE [LARGE SCALE GENOMIC DNA]</scope>
    <source>
        <strain evidence="13 14">KACC 19283</strain>
        <strain evidence="12 15">KACC 19284</strain>
    </source>
</reference>
<feature type="binding site" evidence="9">
    <location>
        <position position="76"/>
    </location>
    <ligand>
        <name>substrate</name>
    </ligand>
</feature>
<dbReference type="EMBL" id="VYQB01000001">
    <property type="protein sequence ID" value="KAA9021326.1"/>
    <property type="molecule type" value="Genomic_DNA"/>
</dbReference>
<evidence type="ECO:0000256" key="7">
    <source>
        <dbReference type="ARBA" id="ARBA00023141"/>
    </source>
</evidence>
<dbReference type="Proteomes" id="UP000326364">
    <property type="component" value="Unassembled WGS sequence"/>
</dbReference>
<organism evidence="13 14">
    <name type="scientific">Sphingobium limneticum</name>
    <dbReference type="NCBI Taxonomy" id="1007511"/>
    <lineage>
        <taxon>Bacteria</taxon>
        <taxon>Pseudomonadati</taxon>
        <taxon>Pseudomonadota</taxon>
        <taxon>Alphaproteobacteria</taxon>
        <taxon>Sphingomonadales</taxon>
        <taxon>Sphingomonadaceae</taxon>
        <taxon>Sphingobium</taxon>
    </lineage>
</organism>
<dbReference type="InterPro" id="IPR036441">
    <property type="entry name" value="DHquinase_II_sf"/>
</dbReference>
<feature type="binding site" evidence="9">
    <location>
        <position position="89"/>
    </location>
    <ligand>
        <name>substrate</name>
    </ligand>
</feature>
<accession>A0A5J5I9S7</accession>
<dbReference type="GO" id="GO:0019631">
    <property type="term" value="P:quinate catabolic process"/>
    <property type="evidence" value="ECO:0007669"/>
    <property type="project" value="TreeGrafter"/>
</dbReference>
<dbReference type="InterPro" id="IPR018509">
    <property type="entry name" value="DHquinase_II_CS"/>
</dbReference>
<feature type="active site" description="Proton donor" evidence="9 10">
    <location>
        <position position="102"/>
    </location>
</feature>
<dbReference type="EC" id="4.2.1.10" evidence="6 9"/>
<gene>
    <name evidence="9" type="primary">aroQ</name>
    <name evidence="13" type="ORF">F4U95_01100</name>
    <name evidence="12" type="ORF">F4U96_01100</name>
</gene>
<comment type="function">
    <text evidence="2 9">Catalyzes a trans-dehydration via an enolate intermediate.</text>
</comment>
<dbReference type="InterPro" id="IPR001874">
    <property type="entry name" value="DHquinase_II"/>
</dbReference>
<comment type="caution">
    <text evidence="9">Lacks conserved residue(s) required for the propagation of feature annotation.</text>
</comment>
<dbReference type="PANTHER" id="PTHR21272:SF3">
    <property type="entry name" value="CATABOLIC 3-DEHYDROQUINASE"/>
    <property type="match status" value="1"/>
</dbReference>
<evidence type="ECO:0000256" key="1">
    <source>
        <dbReference type="ARBA" id="ARBA00001864"/>
    </source>
</evidence>
<dbReference type="Pfam" id="PF01220">
    <property type="entry name" value="DHquinase_II"/>
    <property type="match status" value="1"/>
</dbReference>
<dbReference type="SUPFAM" id="SSF52304">
    <property type="entry name" value="Type II 3-dehydroquinate dehydratase"/>
    <property type="match status" value="1"/>
</dbReference>